<sequence length="284" mass="31030">MPTAPPAYHASGMYPNITPPLDLSPTSNIKAAAGFTDIPDDPSPPQTYDTKNKMQVQQSFSDSGPGTEAVASGLPGQIDAQFTLKLTPTLINVISQHDEDEECCDNASDISQAASHTMLRSGSNVSFGENQPPLSDQPHNLHGQVRSTSAPPLSEEGAQVLAPQQLWNCDEEFPDHLIPLDSSKWRCMDELRSGVQNLTYDDINISEFKIQTPSPRDDGAAALRRMSQTLENLKDSLNEMIGGAGSLSNKKKAREDTPPQAQRFLYRIEIRDSEVIPQNYDPSP</sequence>
<feature type="compositionally biased region" description="Polar residues" evidence="1">
    <location>
        <begin position="122"/>
        <end position="138"/>
    </location>
</feature>
<reference evidence="2" key="1">
    <citation type="journal article" date="2022" name="bioRxiv">
        <title>Sequencing and chromosome-scale assembly of the giantPleurodeles waltlgenome.</title>
        <authorList>
            <person name="Brown T."/>
            <person name="Elewa A."/>
            <person name="Iarovenko S."/>
            <person name="Subramanian E."/>
            <person name="Araus A.J."/>
            <person name="Petzold A."/>
            <person name="Susuki M."/>
            <person name="Suzuki K.-i.T."/>
            <person name="Hayashi T."/>
            <person name="Toyoda A."/>
            <person name="Oliveira C."/>
            <person name="Osipova E."/>
            <person name="Leigh N.D."/>
            <person name="Simon A."/>
            <person name="Yun M.H."/>
        </authorList>
    </citation>
    <scope>NUCLEOTIDE SEQUENCE</scope>
    <source>
        <strain evidence="2">20211129_DDA</strain>
        <tissue evidence="2">Liver</tissue>
    </source>
</reference>
<evidence type="ECO:0000256" key="1">
    <source>
        <dbReference type="SAM" id="MobiDB-lite"/>
    </source>
</evidence>
<accession>A0AAV7UFJ7</accession>
<gene>
    <name evidence="2" type="ORF">NDU88_004247</name>
</gene>
<evidence type="ECO:0000313" key="3">
    <source>
        <dbReference type="Proteomes" id="UP001066276"/>
    </source>
</evidence>
<dbReference type="Proteomes" id="UP001066276">
    <property type="component" value="Chromosome 3_1"/>
</dbReference>
<dbReference type="AlphaFoldDB" id="A0AAV7UFJ7"/>
<name>A0AAV7UFJ7_PLEWA</name>
<feature type="compositionally biased region" description="Polar residues" evidence="1">
    <location>
        <begin position="46"/>
        <end position="64"/>
    </location>
</feature>
<comment type="caution">
    <text evidence="2">The sequence shown here is derived from an EMBL/GenBank/DDBJ whole genome shotgun (WGS) entry which is preliminary data.</text>
</comment>
<evidence type="ECO:0000313" key="2">
    <source>
        <dbReference type="EMBL" id="KAJ1187471.1"/>
    </source>
</evidence>
<keyword evidence="3" id="KW-1185">Reference proteome</keyword>
<proteinExistence type="predicted"/>
<protein>
    <submittedName>
        <fullName evidence="2">Uncharacterized protein</fullName>
    </submittedName>
</protein>
<feature type="region of interest" description="Disordered" evidence="1">
    <location>
        <begin position="122"/>
        <end position="151"/>
    </location>
</feature>
<feature type="region of interest" description="Disordered" evidence="1">
    <location>
        <begin position="32"/>
        <end position="73"/>
    </location>
</feature>
<organism evidence="2 3">
    <name type="scientific">Pleurodeles waltl</name>
    <name type="common">Iberian ribbed newt</name>
    <dbReference type="NCBI Taxonomy" id="8319"/>
    <lineage>
        <taxon>Eukaryota</taxon>
        <taxon>Metazoa</taxon>
        <taxon>Chordata</taxon>
        <taxon>Craniata</taxon>
        <taxon>Vertebrata</taxon>
        <taxon>Euteleostomi</taxon>
        <taxon>Amphibia</taxon>
        <taxon>Batrachia</taxon>
        <taxon>Caudata</taxon>
        <taxon>Salamandroidea</taxon>
        <taxon>Salamandridae</taxon>
        <taxon>Pleurodelinae</taxon>
        <taxon>Pleurodeles</taxon>
    </lineage>
</organism>
<dbReference type="EMBL" id="JANPWB010000005">
    <property type="protein sequence ID" value="KAJ1187471.1"/>
    <property type="molecule type" value="Genomic_DNA"/>
</dbReference>